<gene>
    <name evidence="2" type="ORF">CLUP02_03543</name>
</gene>
<accession>A0A9Q8WCA1</accession>
<dbReference type="Proteomes" id="UP000830671">
    <property type="component" value="Chromosome 2"/>
</dbReference>
<dbReference type="GeneID" id="73337573"/>
<dbReference type="EMBL" id="CP019474">
    <property type="protein sequence ID" value="UQC78069.1"/>
    <property type="molecule type" value="Genomic_DNA"/>
</dbReference>
<evidence type="ECO:0000313" key="2">
    <source>
        <dbReference type="EMBL" id="UQC78069.1"/>
    </source>
</evidence>
<organism evidence="2 3">
    <name type="scientific">Colletotrichum lupini</name>
    <dbReference type="NCBI Taxonomy" id="145971"/>
    <lineage>
        <taxon>Eukaryota</taxon>
        <taxon>Fungi</taxon>
        <taxon>Dikarya</taxon>
        <taxon>Ascomycota</taxon>
        <taxon>Pezizomycotina</taxon>
        <taxon>Sordariomycetes</taxon>
        <taxon>Hypocreomycetidae</taxon>
        <taxon>Glomerellales</taxon>
        <taxon>Glomerellaceae</taxon>
        <taxon>Colletotrichum</taxon>
        <taxon>Colletotrichum acutatum species complex</taxon>
    </lineage>
</organism>
<name>A0A9Q8WCA1_9PEZI</name>
<feature type="region of interest" description="Disordered" evidence="1">
    <location>
        <begin position="132"/>
        <end position="153"/>
    </location>
</feature>
<dbReference type="RefSeq" id="XP_049139706.1">
    <property type="nucleotide sequence ID" value="XM_049282563.1"/>
</dbReference>
<protein>
    <submittedName>
        <fullName evidence="2">Uncharacterized protein</fullName>
    </submittedName>
</protein>
<keyword evidence="3" id="KW-1185">Reference proteome</keyword>
<sequence length="531" mass="57672">MRHVFEWRMGTWSRHGSCAPAWSRPNIVGVSVSRCRKMIDGPLGIVRKIEEDETYRYGALLWIDWSRQLHNGVQSEQRTAGRIFNDGREYSGQGSLAQLGQVQARDRIASTGSSHVVYRKQTQAEPVSCELQNKGPQATPAHKHPTPGTQAGWEAQVPEKLKNDQHKGGKRVGGGGGGVVVEGAKRVKREQNQKGRMTGRIGTTIPSAVFSVLKSCHLLGRPQLTHGLVEMGHRGAEGAVDVSSSSILRVCLLSETDGYNDKFDYTLSHCRIIKGQGGELTERPGVDQRLQASQFLFTHLSPMWMKLGNSILTEPRHIPNLQETPSMFLVKANLIGSARRADFSLEDEGSAGGTLRHNFKMSGSASSPSAGWSCSGTCICLYSYALSTFNGATYQPGHIDYAQWTLHSLSYCSIHNMLLSNTTGYRESGRKFTCKTLAYYVQQIAGSGKSLQTLQQAVLSPADGRKTPGTGRSGQCCDYLGIEQGNSVASVTGKGIVENGNIRLIPSRHAPGGAIWATVRPGYCSIPAPSV</sequence>
<reference evidence="2" key="1">
    <citation type="journal article" date="2021" name="Mol. Plant Microbe Interact.">
        <title>Complete Genome Sequence of the Plant-Pathogenic Fungus Colletotrichum lupini.</title>
        <authorList>
            <person name="Baroncelli R."/>
            <person name="Pensec F."/>
            <person name="Da Lio D."/>
            <person name="Boufleur T."/>
            <person name="Vicente I."/>
            <person name="Sarrocco S."/>
            <person name="Picot A."/>
            <person name="Baraldi E."/>
            <person name="Sukno S."/>
            <person name="Thon M."/>
            <person name="Le Floch G."/>
        </authorList>
    </citation>
    <scope>NUCLEOTIDE SEQUENCE</scope>
    <source>
        <strain evidence="2">IMI 504893</strain>
    </source>
</reference>
<dbReference type="AlphaFoldDB" id="A0A9Q8WCA1"/>
<feature type="compositionally biased region" description="Gly residues" evidence="1">
    <location>
        <begin position="171"/>
        <end position="180"/>
    </location>
</feature>
<dbReference type="KEGG" id="clup:CLUP02_03543"/>
<proteinExistence type="predicted"/>
<feature type="region of interest" description="Disordered" evidence="1">
    <location>
        <begin position="161"/>
        <end position="180"/>
    </location>
</feature>
<evidence type="ECO:0000313" key="3">
    <source>
        <dbReference type="Proteomes" id="UP000830671"/>
    </source>
</evidence>
<evidence type="ECO:0000256" key="1">
    <source>
        <dbReference type="SAM" id="MobiDB-lite"/>
    </source>
</evidence>